<protein>
    <submittedName>
        <fullName evidence="1">Uncharacterized protein</fullName>
    </submittedName>
</protein>
<dbReference type="AlphaFoldDB" id="A0AAD8WDB2"/>
<dbReference type="Proteomes" id="UP001231189">
    <property type="component" value="Unassembled WGS sequence"/>
</dbReference>
<evidence type="ECO:0000313" key="1">
    <source>
        <dbReference type="EMBL" id="KAK1649982.1"/>
    </source>
</evidence>
<organism evidence="1 2">
    <name type="scientific">Lolium multiflorum</name>
    <name type="common">Italian ryegrass</name>
    <name type="synonym">Lolium perenne subsp. multiflorum</name>
    <dbReference type="NCBI Taxonomy" id="4521"/>
    <lineage>
        <taxon>Eukaryota</taxon>
        <taxon>Viridiplantae</taxon>
        <taxon>Streptophyta</taxon>
        <taxon>Embryophyta</taxon>
        <taxon>Tracheophyta</taxon>
        <taxon>Spermatophyta</taxon>
        <taxon>Magnoliopsida</taxon>
        <taxon>Liliopsida</taxon>
        <taxon>Poales</taxon>
        <taxon>Poaceae</taxon>
        <taxon>BOP clade</taxon>
        <taxon>Pooideae</taxon>
        <taxon>Poodae</taxon>
        <taxon>Poeae</taxon>
        <taxon>Poeae Chloroplast Group 2 (Poeae type)</taxon>
        <taxon>Loliodinae</taxon>
        <taxon>Loliinae</taxon>
        <taxon>Lolium</taxon>
    </lineage>
</organism>
<comment type="caution">
    <text evidence="1">The sequence shown here is derived from an EMBL/GenBank/DDBJ whole genome shotgun (WGS) entry which is preliminary data.</text>
</comment>
<gene>
    <name evidence="1" type="ORF">QYE76_067787</name>
</gene>
<reference evidence="1" key="1">
    <citation type="submission" date="2023-07" db="EMBL/GenBank/DDBJ databases">
        <title>A chromosome-level genome assembly of Lolium multiflorum.</title>
        <authorList>
            <person name="Chen Y."/>
            <person name="Copetti D."/>
            <person name="Kolliker R."/>
            <person name="Studer B."/>
        </authorList>
    </citation>
    <scope>NUCLEOTIDE SEQUENCE</scope>
    <source>
        <strain evidence="1">02402/16</strain>
        <tissue evidence="1">Leaf</tissue>
    </source>
</reference>
<proteinExistence type="predicted"/>
<dbReference type="EMBL" id="JAUUTY010000004">
    <property type="protein sequence ID" value="KAK1649982.1"/>
    <property type="molecule type" value="Genomic_DNA"/>
</dbReference>
<keyword evidence="2" id="KW-1185">Reference proteome</keyword>
<name>A0AAD8WDB2_LOLMU</name>
<evidence type="ECO:0000313" key="2">
    <source>
        <dbReference type="Proteomes" id="UP001231189"/>
    </source>
</evidence>
<sequence length="260" mass="29018">MGEPKGWRGLASLLLEAACNNGAGGDESVEIDDLCTKMRSGKLKGLDILKHSALLTVQQKFDNVIALNLHVLLNCKAQPKKSSTKLAQTQSSANLAPSESSAVSTETYTLDEYLDKLHTETSSRPDFMHLKRRGNTPNTFRKLLDEIRDVVEHEDEYIPPELTKRFTPEEMLGGGRAIDLEQHLRAAWPKSFLKMQLWAHDPDANHLCEYGLNSALGLLAALRRVLHGDDLCARLLVHVILVGWGGRTNDLHEHMDHDDK</sequence>
<accession>A0AAD8WDB2</accession>